<evidence type="ECO:0000256" key="1">
    <source>
        <dbReference type="SAM" id="MobiDB-lite"/>
    </source>
</evidence>
<evidence type="ECO:0000313" key="3">
    <source>
        <dbReference type="Proteomes" id="UP000244013"/>
    </source>
</evidence>
<evidence type="ECO:0000313" key="2">
    <source>
        <dbReference type="EMBL" id="PTW48813.1"/>
    </source>
</evidence>
<dbReference type="AlphaFoldDB" id="A0A2T5UBE0"/>
<sequence length="79" mass="9092">MDRTEKAHPRKRPTIIGFAKSRMGWRRDRLLRHLLSAPPRLRANKINIRPIQEPARPAPAESTKEKGSRFAPTSPNFIP</sequence>
<proteinExistence type="predicted"/>
<protein>
    <submittedName>
        <fullName evidence="2">Uncharacterized protein</fullName>
    </submittedName>
</protein>
<dbReference type="EMBL" id="QAYE01000001">
    <property type="protein sequence ID" value="PTW48813.1"/>
    <property type="molecule type" value="Genomic_DNA"/>
</dbReference>
<accession>A0A2T5UBE0</accession>
<name>A0A2T5UBE0_9SPHN</name>
<comment type="caution">
    <text evidence="2">The sequence shown here is derived from an EMBL/GenBank/DDBJ whole genome shotgun (WGS) entry which is preliminary data.</text>
</comment>
<dbReference type="Proteomes" id="UP000244013">
    <property type="component" value="Unassembled WGS sequence"/>
</dbReference>
<reference evidence="2 3" key="1">
    <citation type="submission" date="2018-04" db="EMBL/GenBank/DDBJ databases">
        <title>Genomic Encyclopedia of Type Strains, Phase III (KMG-III): the genomes of soil and plant-associated and newly described type strains.</title>
        <authorList>
            <person name="Whitman W."/>
        </authorList>
    </citation>
    <scope>NUCLEOTIDE SEQUENCE [LARGE SCALE GENOMIC DNA]</scope>
    <source>
        <strain evidence="2 3">MA-olki</strain>
    </source>
</reference>
<feature type="region of interest" description="Disordered" evidence="1">
    <location>
        <begin position="45"/>
        <end position="79"/>
    </location>
</feature>
<gene>
    <name evidence="2" type="ORF">C8J25_101312</name>
</gene>
<organism evidence="2 3">
    <name type="scientific">Sphingomonas faeni</name>
    <dbReference type="NCBI Taxonomy" id="185950"/>
    <lineage>
        <taxon>Bacteria</taxon>
        <taxon>Pseudomonadati</taxon>
        <taxon>Pseudomonadota</taxon>
        <taxon>Alphaproteobacteria</taxon>
        <taxon>Sphingomonadales</taxon>
        <taxon>Sphingomonadaceae</taxon>
        <taxon>Sphingomonas</taxon>
    </lineage>
</organism>